<protein>
    <submittedName>
        <fullName evidence="1">Uncharacterized protein</fullName>
    </submittedName>
</protein>
<evidence type="ECO:0000313" key="2">
    <source>
        <dbReference type="EMBL" id="CAL4768293.1"/>
    </source>
</evidence>
<gene>
    <name evidence="1" type="ORF">C1SCF055_LOCUS8819</name>
</gene>
<keyword evidence="3" id="KW-1185">Reference proteome</keyword>
<proteinExistence type="predicted"/>
<comment type="caution">
    <text evidence="1">The sequence shown here is derived from an EMBL/GenBank/DDBJ whole genome shotgun (WGS) entry which is preliminary data.</text>
</comment>
<reference evidence="2 3" key="2">
    <citation type="submission" date="2024-05" db="EMBL/GenBank/DDBJ databases">
        <authorList>
            <person name="Chen Y."/>
            <person name="Shah S."/>
            <person name="Dougan E. K."/>
            <person name="Thang M."/>
            <person name="Chan C."/>
        </authorList>
    </citation>
    <scope>NUCLEOTIDE SEQUENCE [LARGE SCALE GENOMIC DNA]</scope>
</reference>
<evidence type="ECO:0000313" key="1">
    <source>
        <dbReference type="EMBL" id="CAI3980981.1"/>
    </source>
</evidence>
<dbReference type="EMBL" id="CAMXCT010000602">
    <property type="protein sequence ID" value="CAI3980981.1"/>
    <property type="molecule type" value="Genomic_DNA"/>
</dbReference>
<reference evidence="1" key="1">
    <citation type="submission" date="2022-10" db="EMBL/GenBank/DDBJ databases">
        <authorList>
            <person name="Chen Y."/>
            <person name="Dougan E. K."/>
            <person name="Chan C."/>
            <person name="Rhodes N."/>
            <person name="Thang M."/>
        </authorList>
    </citation>
    <scope>NUCLEOTIDE SEQUENCE</scope>
</reference>
<accession>A0A9P1BZ79</accession>
<evidence type="ECO:0000313" key="3">
    <source>
        <dbReference type="Proteomes" id="UP001152797"/>
    </source>
</evidence>
<name>A0A9P1BZ79_9DINO</name>
<dbReference type="EMBL" id="CAMXCT030000602">
    <property type="protein sequence ID" value="CAL4768293.1"/>
    <property type="molecule type" value="Genomic_DNA"/>
</dbReference>
<sequence>MRSACVSPAAQAAWSLLAAYGAAPPKLRQEQLPKVVPQTCQVIALFFSVPGQMADEVHRQWEWCDTSGSQGG</sequence>
<dbReference type="AlphaFoldDB" id="A0A9P1BZ79"/>
<organism evidence="1">
    <name type="scientific">Cladocopium goreaui</name>
    <dbReference type="NCBI Taxonomy" id="2562237"/>
    <lineage>
        <taxon>Eukaryota</taxon>
        <taxon>Sar</taxon>
        <taxon>Alveolata</taxon>
        <taxon>Dinophyceae</taxon>
        <taxon>Suessiales</taxon>
        <taxon>Symbiodiniaceae</taxon>
        <taxon>Cladocopium</taxon>
    </lineage>
</organism>
<dbReference type="EMBL" id="CAMXCT020000602">
    <property type="protein sequence ID" value="CAL1134356.1"/>
    <property type="molecule type" value="Genomic_DNA"/>
</dbReference>
<dbReference type="Proteomes" id="UP001152797">
    <property type="component" value="Unassembled WGS sequence"/>
</dbReference>